<dbReference type="EMBL" id="MCFF01000036">
    <property type="protein sequence ID" value="ORZ08734.1"/>
    <property type="molecule type" value="Genomic_DNA"/>
</dbReference>
<reference evidence="3 4" key="1">
    <citation type="submission" date="2016-07" db="EMBL/GenBank/DDBJ databases">
        <title>Pervasive Adenine N6-methylation of Active Genes in Fungi.</title>
        <authorList>
            <consortium name="DOE Joint Genome Institute"/>
            <person name="Mondo S.J."/>
            <person name="Dannebaum R.O."/>
            <person name="Kuo R.C."/>
            <person name="Labutti K."/>
            <person name="Haridas S."/>
            <person name="Kuo A."/>
            <person name="Salamov A."/>
            <person name="Ahrendt S.R."/>
            <person name="Lipzen A."/>
            <person name="Sullivan W."/>
            <person name="Andreopoulos W.B."/>
            <person name="Clum A."/>
            <person name="Lindquist E."/>
            <person name="Daum C."/>
            <person name="Ramamoorthy G.K."/>
            <person name="Gryganskyi A."/>
            <person name="Culley D."/>
            <person name="Magnuson J.K."/>
            <person name="James T.Y."/>
            <person name="O'Malley M.A."/>
            <person name="Stajich J.E."/>
            <person name="Spatafora J.W."/>
            <person name="Visel A."/>
            <person name="Grigoriev I.V."/>
        </authorList>
    </citation>
    <scope>NUCLEOTIDE SEQUENCE [LARGE SCALE GENOMIC DNA]</scope>
    <source>
        <strain evidence="3 4">NRRL 3116</strain>
    </source>
</reference>
<feature type="transmembrane region" description="Helical" evidence="2">
    <location>
        <begin position="183"/>
        <end position="203"/>
    </location>
</feature>
<keyword evidence="4" id="KW-1185">Reference proteome</keyword>
<feature type="compositionally biased region" description="Polar residues" evidence="1">
    <location>
        <begin position="145"/>
        <end position="177"/>
    </location>
</feature>
<feature type="compositionally biased region" description="Low complexity" evidence="1">
    <location>
        <begin position="112"/>
        <end position="126"/>
    </location>
</feature>
<protein>
    <submittedName>
        <fullName evidence="3">Uncharacterized protein</fullName>
    </submittedName>
</protein>
<dbReference type="InParanoid" id="A0A1Y2GEI6"/>
<proteinExistence type="predicted"/>
<organism evidence="3 4">
    <name type="scientific">Lobosporangium transversale</name>
    <dbReference type="NCBI Taxonomy" id="64571"/>
    <lineage>
        <taxon>Eukaryota</taxon>
        <taxon>Fungi</taxon>
        <taxon>Fungi incertae sedis</taxon>
        <taxon>Mucoromycota</taxon>
        <taxon>Mortierellomycotina</taxon>
        <taxon>Mortierellomycetes</taxon>
        <taxon>Mortierellales</taxon>
        <taxon>Mortierellaceae</taxon>
        <taxon>Lobosporangium</taxon>
    </lineage>
</organism>
<accession>A0A1Y2GEI6</accession>
<gene>
    <name evidence="3" type="ORF">BCR41DRAFT_424322</name>
</gene>
<name>A0A1Y2GEI6_9FUNG</name>
<feature type="region of interest" description="Disordered" evidence="1">
    <location>
        <begin position="96"/>
        <end position="177"/>
    </location>
</feature>
<keyword evidence="2" id="KW-1133">Transmembrane helix</keyword>
<sequence length="204" mass="21171">MTGADDQQTKLATVSSDVNGGTTKDVKYKVPFVYPPGQIYFLMFQTKNQNATTWATRFTITDINGNHGMLHPVIPPGGKINPGGLGQIISAEKAQELSEGNKASPKMSTHGNVNSNSNRNSPDSSSPAYLHGVAKSSLGRGVDSTGLTNNAGSLSSSKGTSLDTGAHSGQSDQANNITRNSGISSTASSFVIAAAIFFTALMGF</sequence>
<dbReference type="Proteomes" id="UP000193648">
    <property type="component" value="Unassembled WGS sequence"/>
</dbReference>
<keyword evidence="2" id="KW-0812">Transmembrane</keyword>
<dbReference type="OrthoDB" id="2432613at2759"/>
<dbReference type="GeneID" id="33572252"/>
<keyword evidence="2" id="KW-0472">Membrane</keyword>
<dbReference type="AlphaFoldDB" id="A0A1Y2GEI6"/>
<evidence type="ECO:0000256" key="2">
    <source>
        <dbReference type="SAM" id="Phobius"/>
    </source>
</evidence>
<dbReference type="RefSeq" id="XP_021878517.1">
    <property type="nucleotide sequence ID" value="XM_022030410.1"/>
</dbReference>
<comment type="caution">
    <text evidence="3">The sequence shown here is derived from an EMBL/GenBank/DDBJ whole genome shotgun (WGS) entry which is preliminary data.</text>
</comment>
<evidence type="ECO:0000313" key="4">
    <source>
        <dbReference type="Proteomes" id="UP000193648"/>
    </source>
</evidence>
<evidence type="ECO:0000313" key="3">
    <source>
        <dbReference type="EMBL" id="ORZ08734.1"/>
    </source>
</evidence>
<evidence type="ECO:0000256" key="1">
    <source>
        <dbReference type="SAM" id="MobiDB-lite"/>
    </source>
</evidence>